<feature type="region of interest" description="Disordered" evidence="1">
    <location>
        <begin position="121"/>
        <end position="188"/>
    </location>
</feature>
<name>A0A484C646_PERFV</name>
<feature type="transmembrane region" description="Helical" evidence="2">
    <location>
        <begin position="16"/>
        <end position="36"/>
    </location>
</feature>
<reference evidence="3 4" key="1">
    <citation type="submission" date="2019-01" db="EMBL/GenBank/DDBJ databases">
        <title>A chromosome-scale genome assembly of the yellow perch, Perca flavescens.</title>
        <authorList>
            <person name="Feron R."/>
            <person name="Morvezen R."/>
            <person name="Bestin A."/>
            <person name="Haffray P."/>
            <person name="Klopp C."/>
            <person name="Zahm M."/>
            <person name="Cabau C."/>
            <person name="Roques C."/>
            <person name="Donnadieu C."/>
            <person name="Bouchez O."/>
            <person name="Christie M."/>
            <person name="Larson W."/>
            <person name="Guiguen Y."/>
        </authorList>
    </citation>
    <scope>NUCLEOTIDE SEQUENCE [LARGE SCALE GENOMIC DNA]</scope>
    <source>
        <strain evidence="3">YP-PL-M2</strain>
        <tissue evidence="3">Blood</tissue>
    </source>
</reference>
<sequence length="188" mass="20648">GREHSLVFDNLPYPRLLFRLFCTFLSCFFQNCTLVMKRRETRLTRRKTTDTSGHLLMWLLSYEAGIRLQRQFSSNVSPGKDWPLAPFGLLRADAALTDRRGDDGVAGRSVSAGLQAALGLTGGLSEGTSRPGTSSEAATGRRLLSRRPPDRLRENSRTQRVDRSSGSRAELRQRRGRVGGGGRAAAGG</sequence>
<keyword evidence="2" id="KW-0812">Transmembrane</keyword>
<evidence type="ECO:0000313" key="3">
    <source>
        <dbReference type="EMBL" id="TDG99458.1"/>
    </source>
</evidence>
<keyword evidence="2" id="KW-0472">Membrane</keyword>
<keyword evidence="2" id="KW-1133">Transmembrane helix</keyword>
<proteinExistence type="predicted"/>
<keyword evidence="4" id="KW-1185">Reference proteome</keyword>
<feature type="compositionally biased region" description="Basic and acidic residues" evidence="1">
    <location>
        <begin position="147"/>
        <end position="173"/>
    </location>
</feature>
<dbReference type="AlphaFoldDB" id="A0A484C646"/>
<evidence type="ECO:0000256" key="2">
    <source>
        <dbReference type="SAM" id="Phobius"/>
    </source>
</evidence>
<feature type="compositionally biased region" description="Gly residues" evidence="1">
    <location>
        <begin position="178"/>
        <end position="188"/>
    </location>
</feature>
<comment type="caution">
    <text evidence="3">The sequence shown here is derived from an EMBL/GenBank/DDBJ whole genome shotgun (WGS) entry which is preliminary data.</text>
</comment>
<gene>
    <name evidence="3" type="ORF">EPR50_G00193560</name>
</gene>
<protein>
    <submittedName>
        <fullName evidence="3">Uncharacterized protein</fullName>
    </submittedName>
</protein>
<evidence type="ECO:0000313" key="4">
    <source>
        <dbReference type="Proteomes" id="UP000295070"/>
    </source>
</evidence>
<accession>A0A484C646</accession>
<feature type="non-terminal residue" evidence="3">
    <location>
        <position position="1"/>
    </location>
</feature>
<dbReference type="Proteomes" id="UP000295070">
    <property type="component" value="Chromosome 19"/>
</dbReference>
<dbReference type="EMBL" id="SCKG01000019">
    <property type="protein sequence ID" value="TDG99458.1"/>
    <property type="molecule type" value="Genomic_DNA"/>
</dbReference>
<evidence type="ECO:0000256" key="1">
    <source>
        <dbReference type="SAM" id="MobiDB-lite"/>
    </source>
</evidence>
<organism evidence="3 4">
    <name type="scientific">Perca flavescens</name>
    <name type="common">American yellow perch</name>
    <name type="synonym">Morone flavescens</name>
    <dbReference type="NCBI Taxonomy" id="8167"/>
    <lineage>
        <taxon>Eukaryota</taxon>
        <taxon>Metazoa</taxon>
        <taxon>Chordata</taxon>
        <taxon>Craniata</taxon>
        <taxon>Vertebrata</taxon>
        <taxon>Euteleostomi</taxon>
        <taxon>Actinopterygii</taxon>
        <taxon>Neopterygii</taxon>
        <taxon>Teleostei</taxon>
        <taxon>Neoteleostei</taxon>
        <taxon>Acanthomorphata</taxon>
        <taxon>Eupercaria</taxon>
        <taxon>Perciformes</taxon>
        <taxon>Percoidei</taxon>
        <taxon>Percidae</taxon>
        <taxon>Percinae</taxon>
        <taxon>Perca</taxon>
    </lineage>
</organism>